<dbReference type="SUPFAM" id="SSF53822">
    <property type="entry name" value="Periplasmic binding protein-like I"/>
    <property type="match status" value="1"/>
</dbReference>
<proteinExistence type="inferred from homology"/>
<feature type="signal peptide" evidence="3">
    <location>
        <begin position="1"/>
        <end position="33"/>
    </location>
</feature>
<dbReference type="Gene3D" id="3.40.50.2300">
    <property type="match status" value="2"/>
</dbReference>
<organism evidence="5 6">
    <name type="scientific">Hydrogenophaga electricum</name>
    <dbReference type="NCBI Taxonomy" id="1230953"/>
    <lineage>
        <taxon>Bacteria</taxon>
        <taxon>Pseudomonadati</taxon>
        <taxon>Pseudomonadota</taxon>
        <taxon>Betaproteobacteria</taxon>
        <taxon>Burkholderiales</taxon>
        <taxon>Comamonadaceae</taxon>
        <taxon>Hydrogenophaga</taxon>
    </lineage>
</organism>
<evidence type="ECO:0000259" key="4">
    <source>
        <dbReference type="Pfam" id="PF13458"/>
    </source>
</evidence>
<keyword evidence="6" id="KW-1185">Reference proteome</keyword>
<dbReference type="RefSeq" id="WP_234267592.1">
    <property type="nucleotide sequence ID" value="NZ_BSPB01000060.1"/>
</dbReference>
<dbReference type="InterPro" id="IPR028081">
    <property type="entry name" value="Leu-bd"/>
</dbReference>
<comment type="caution">
    <text evidence="5">The sequence shown here is derived from an EMBL/GenBank/DDBJ whole genome shotgun (WGS) entry which is preliminary data.</text>
</comment>
<feature type="chain" id="PRO_5047165481" description="Leucine-binding protein domain-containing protein" evidence="3">
    <location>
        <begin position="34"/>
        <end position="415"/>
    </location>
</feature>
<name>A0ABQ6C8C9_9BURK</name>
<gene>
    <name evidence="5" type="ORF">GCM10007935_39270</name>
</gene>
<comment type="similarity">
    <text evidence="1">Belongs to the leucine-binding protein family.</text>
</comment>
<evidence type="ECO:0000313" key="5">
    <source>
        <dbReference type="EMBL" id="GLS16486.1"/>
    </source>
</evidence>
<dbReference type="InterPro" id="IPR028082">
    <property type="entry name" value="Peripla_BP_I"/>
</dbReference>
<feature type="domain" description="Leucine-binding protein" evidence="4">
    <location>
        <begin position="37"/>
        <end position="364"/>
    </location>
</feature>
<evidence type="ECO:0000256" key="1">
    <source>
        <dbReference type="ARBA" id="ARBA00010062"/>
    </source>
</evidence>
<reference evidence="6" key="1">
    <citation type="journal article" date="2019" name="Int. J. Syst. Evol. Microbiol.">
        <title>The Global Catalogue of Microorganisms (GCM) 10K type strain sequencing project: providing services to taxonomists for standard genome sequencing and annotation.</title>
        <authorList>
            <consortium name="The Broad Institute Genomics Platform"/>
            <consortium name="The Broad Institute Genome Sequencing Center for Infectious Disease"/>
            <person name="Wu L."/>
            <person name="Ma J."/>
        </authorList>
    </citation>
    <scope>NUCLEOTIDE SEQUENCE [LARGE SCALE GENOMIC DNA]</scope>
    <source>
        <strain evidence="6">NBRC 109341</strain>
    </source>
</reference>
<dbReference type="Proteomes" id="UP001156903">
    <property type="component" value="Unassembled WGS sequence"/>
</dbReference>
<evidence type="ECO:0000313" key="6">
    <source>
        <dbReference type="Proteomes" id="UP001156903"/>
    </source>
</evidence>
<protein>
    <recommendedName>
        <fullName evidence="4">Leucine-binding protein domain-containing protein</fullName>
    </recommendedName>
</protein>
<keyword evidence="2 3" id="KW-0732">Signal</keyword>
<evidence type="ECO:0000256" key="3">
    <source>
        <dbReference type="SAM" id="SignalP"/>
    </source>
</evidence>
<accession>A0ABQ6C8C9</accession>
<sequence>MIQQTMDFSARARQTLGSVIVMAALGCASAAHAQVTYNIAGIADFTGPFADIMKDTTACRRGVVDWWNDEVGKSLGVTLKVKEYDSRYDVAQVASLWPGIKAELNPIAIFGLGGPDSNALQQRLPNDKIPLLLGTSGYGFAWKSDSWVFNARATYPHEAAGFYAWYQKKMGGAPLKVGVISSEVSPAYVDIHKGVERFAKDNPQILEVVETIYTEAQPTDLTQQVNRLLRKGATVIQVFNNTASVVATRRALQSLGKSNIPMVVSAHNGLLSSGKALGDLNQMEGSYEVYGMAIPTEDPTTARAFFEKLRTQYKTQANFTSPCMMGLAMSLLTVRSVEHVVKAKGPAGVTGADVRAALQTNAFPSEQTFGVLPNIKFSNEAPFPTSGLAVNIGTIEKGKYKLAGENAPVPNVNKW</sequence>
<evidence type="ECO:0000256" key="2">
    <source>
        <dbReference type="ARBA" id="ARBA00022729"/>
    </source>
</evidence>
<dbReference type="Pfam" id="PF13458">
    <property type="entry name" value="Peripla_BP_6"/>
    <property type="match status" value="1"/>
</dbReference>
<dbReference type="EMBL" id="BSPB01000060">
    <property type="protein sequence ID" value="GLS16486.1"/>
    <property type="molecule type" value="Genomic_DNA"/>
</dbReference>